<evidence type="ECO:0000313" key="2">
    <source>
        <dbReference type="Proteomes" id="UP001172680"/>
    </source>
</evidence>
<accession>A0ACC2Z0B6</accession>
<organism evidence="1 2">
    <name type="scientific">Coniosporium tulheliwenetii</name>
    <dbReference type="NCBI Taxonomy" id="3383036"/>
    <lineage>
        <taxon>Eukaryota</taxon>
        <taxon>Fungi</taxon>
        <taxon>Dikarya</taxon>
        <taxon>Ascomycota</taxon>
        <taxon>Pezizomycotina</taxon>
        <taxon>Dothideomycetes</taxon>
        <taxon>Dothideomycetes incertae sedis</taxon>
        <taxon>Coniosporium</taxon>
    </lineage>
</organism>
<gene>
    <name evidence="1" type="ORF">H2199_005676</name>
</gene>
<protein>
    <submittedName>
        <fullName evidence="1">Uncharacterized protein</fullName>
    </submittedName>
</protein>
<reference evidence="1" key="1">
    <citation type="submission" date="2022-10" db="EMBL/GenBank/DDBJ databases">
        <title>Culturing micro-colonial fungi from biological soil crusts in the Mojave desert and describing Neophaeococcomyces mojavensis, and introducing the new genera and species Taxawa tesnikishii.</title>
        <authorList>
            <person name="Kurbessoian T."/>
            <person name="Stajich J.E."/>
        </authorList>
    </citation>
    <scope>NUCLEOTIDE SEQUENCE</scope>
    <source>
        <strain evidence="1">JES_115</strain>
    </source>
</reference>
<dbReference type="Proteomes" id="UP001172680">
    <property type="component" value="Unassembled WGS sequence"/>
</dbReference>
<dbReference type="EMBL" id="JAPDRP010000016">
    <property type="protein sequence ID" value="KAJ9641008.1"/>
    <property type="molecule type" value="Genomic_DNA"/>
</dbReference>
<comment type="caution">
    <text evidence="1">The sequence shown here is derived from an EMBL/GenBank/DDBJ whole genome shotgun (WGS) entry which is preliminary data.</text>
</comment>
<sequence length="775" mass="88292">MSIQSQKFDGVHLDLKGNMIKAMMPSINKPNPETLAEGVPSGPPDLSARLANLSLDEKTPFPTADQCIAHLKLLEAFQNLRDEVASHEGLEKRWAVFVARAVDRFEMWWTKCLPPTFNGLPYNRLSATQFKTSPHKHISFILDAKEIAFSTDTMPPLDVLMVWHSYLLNPRSYFEDCWRYGKLDLYATGLPWEAIDGCIDNVTFQYVTSAAAKSNFEGKAGRFWRNLDDQDSKTFPCGKCSRTVSVPWTAGYEYREPEFAAGYGYADRDFAARCEYCTTYYNHDVLRAEKFRHDVELVLEQDCPLPGTVTSAKGLLPPGLSERDVLQCYFPNWLVVEARDRYLEPNWELSLDPSSSPNMEKIRDGLDAALRDIEVLTRLIYCRRNALQGRNRKEKFAMRRMMSRYWFNSSPFALDLVGAVIRQGLFVEKMHNIDWLHSPALKSTMDRLIKKYGRFFAIMAENPGRMAVPTLDVDLAWHTHQLAPRAYYLYSDKHAHSLIDHDDKVEENDLSDAFAWTSKMYQAKYGEPYSACTCWYCEAVRESHTSSLSRIFKSKSYAASKNLHDAPDAASSDPLKSPHISAHNAIRDQNSEAKARVNAAKLDKAYHQACARARKEGRKEPKRDEYFYTYTWGYPMLYPGPDKAGVRFPATEPSTAIALADASRRPHSLLHSRENGNQYFFARGGVAPALPNYGLAALGSVQYSNTLCALMTEELFRRVAEAARKGDLFEQAAITDRMTANQYYGMWKRDEETLDRVERSEPGNPTGADVRFRQR</sequence>
<proteinExistence type="predicted"/>
<evidence type="ECO:0000313" key="1">
    <source>
        <dbReference type="EMBL" id="KAJ9641008.1"/>
    </source>
</evidence>
<keyword evidence="2" id="KW-1185">Reference proteome</keyword>
<name>A0ACC2Z0B6_9PEZI</name>